<organism evidence="3 4">
    <name type="scientific">Adlercreutzia caecimuris</name>
    <dbReference type="NCBI Taxonomy" id="671266"/>
    <lineage>
        <taxon>Bacteria</taxon>
        <taxon>Bacillati</taxon>
        <taxon>Actinomycetota</taxon>
        <taxon>Coriobacteriia</taxon>
        <taxon>Eggerthellales</taxon>
        <taxon>Eggerthellaceae</taxon>
        <taxon>Adlercreutzia</taxon>
    </lineage>
</organism>
<evidence type="ECO:0000256" key="2">
    <source>
        <dbReference type="SAM" id="MobiDB-lite"/>
    </source>
</evidence>
<dbReference type="InterPro" id="IPR027417">
    <property type="entry name" value="P-loop_NTPase"/>
</dbReference>
<feature type="compositionally biased region" description="Basic and acidic residues" evidence="2">
    <location>
        <begin position="746"/>
        <end position="756"/>
    </location>
</feature>
<proteinExistence type="predicted"/>
<keyword evidence="1" id="KW-0175">Coiled coil</keyword>
<comment type="caution">
    <text evidence="3">The sequence shown here is derived from an EMBL/GenBank/DDBJ whole genome shotgun (WGS) entry which is preliminary data.</text>
</comment>
<dbReference type="AlphaFoldDB" id="A0A4S4G0E2"/>
<sequence>MQEQYAHVRERAARVQGVIKRIDELLSFSNKIDEEVIVELIDRKAQLNSVLADYERIVSELQDLEGRFSRETINIGVSGQARVGKSTTLQSFSGLSDDQIPTGCGLPVTAVRSEIYNSKDNYALIEFRDEDSFIREYITPLVDNVNGGSDQALSIDSIAQLRTVSLPEALGDNIGSIASKSLASLKEAQASLETFVHLLTGRTEKKDIADIRKFVAYPTDEEKFSGNLVDRSYLAVNGIKIFCNFPSIDGEKIGIIDLPGLGELGKSAESIHTRGLENSVDQILLIMYPTSSSGYASTSITANVDQLRSVQPGISRRSDLIVAAINNDDTNSETAKTLRRDFESAVNNSQETDKIKVEDYCAVDEQSVRSLFHLLLDKLASSLPTMDSDAYSYVMDKGLGGIDGECSLLLDEVTQLANKIMKTIPLEDSYLDEKADELSKTLIYEFSEIEERRFANVGSKNPLRSKLKQQVTAIYDDNERRIDQGLFLGGESSWLRHAKGQSDYVNFFRNEAKRVRAEIVDSYRDVDVFYDYAIQELKDEVLSAFYSNTGRLYAKIGVDPEEATSLEDIARLIDELDAITRNEDFTHCFRFISDVSFKFSQNVFYNIYTSLEELHNPDANQELGGRGKSGEQKIEMAEKDLKRMAHEGNAEIRKRILEYNDSFNEFLYTCMTFFNDFLFRKDARTYERCVRALLKACREYVISDEEYKVDKELQTATKRLKDALSNKGYNSVQSKDERAAAIPARLHDGTSADEGKQPAASNAQRSNSDASENASSRRGEGANRNNSGYVGSYDQEW</sequence>
<feature type="compositionally biased region" description="Polar residues" evidence="2">
    <location>
        <begin position="759"/>
        <end position="774"/>
    </location>
</feature>
<protein>
    <recommendedName>
        <fullName evidence="5">Dynamin family protein</fullName>
    </recommendedName>
</protein>
<reference evidence="3 4" key="1">
    <citation type="submission" date="2019-04" db="EMBL/GenBank/DDBJ databases">
        <title>Microbes associate with the intestines of laboratory mice.</title>
        <authorList>
            <person name="Navarre W."/>
            <person name="Wong E."/>
            <person name="Huang K.C."/>
            <person name="Tropini C."/>
            <person name="Ng K."/>
            <person name="Yu B."/>
        </authorList>
    </citation>
    <scope>NUCLEOTIDE SEQUENCE [LARGE SCALE GENOMIC DNA]</scope>
    <source>
        <strain evidence="3 4">NM80_B27</strain>
    </source>
</reference>
<evidence type="ECO:0000313" key="3">
    <source>
        <dbReference type="EMBL" id="THG35952.1"/>
    </source>
</evidence>
<name>A0A4S4G0E2_9ACTN</name>
<evidence type="ECO:0000256" key="1">
    <source>
        <dbReference type="SAM" id="Coils"/>
    </source>
</evidence>
<feature type="region of interest" description="Disordered" evidence="2">
    <location>
        <begin position="746"/>
        <end position="797"/>
    </location>
</feature>
<accession>A0A4S4G0E2</accession>
<gene>
    <name evidence="3" type="ORF">E5986_10625</name>
</gene>
<feature type="coiled-coil region" evidence="1">
    <location>
        <begin position="37"/>
        <end position="67"/>
    </location>
</feature>
<dbReference type="Proteomes" id="UP000308978">
    <property type="component" value="Unassembled WGS sequence"/>
</dbReference>
<dbReference type="RefSeq" id="WP_136435806.1">
    <property type="nucleotide sequence ID" value="NZ_SSTJ01000019.1"/>
</dbReference>
<dbReference type="SUPFAM" id="SSF52540">
    <property type="entry name" value="P-loop containing nucleoside triphosphate hydrolases"/>
    <property type="match status" value="1"/>
</dbReference>
<evidence type="ECO:0008006" key="5">
    <source>
        <dbReference type="Google" id="ProtNLM"/>
    </source>
</evidence>
<evidence type="ECO:0000313" key="4">
    <source>
        <dbReference type="Proteomes" id="UP000308978"/>
    </source>
</evidence>
<dbReference type="EMBL" id="SSTJ01000019">
    <property type="protein sequence ID" value="THG35952.1"/>
    <property type="molecule type" value="Genomic_DNA"/>
</dbReference>